<dbReference type="PANTHER" id="PTHR32387:SF0">
    <property type="entry name" value="PROTEIN NO VEIN"/>
    <property type="match status" value="1"/>
</dbReference>
<comment type="caution">
    <text evidence="2">The sequence shown here is derived from an EMBL/GenBank/DDBJ whole genome shotgun (WGS) entry which is preliminary data.</text>
</comment>
<sequence>MAVPESRPRAKEVIRQIAKEHGYLGEEKLQALPPETRRDVEETFMRKDEMIGSSVITLTKNLYTSKARFVFELLQNADDNSFSRAAALGESPYISFSVFPDRIVVECNEDGFTDENLKAICAVRKVSLRAINDQFQELKETILLFMKNLKKIRVAFHSIDEAETSSVVYSIERPGSHHAVLTKTVATQAGEQQYVKHYHVTTHQATNFPRHENRTYSSQTTNTSQITLAFPLSDTSVPIIEPQDVFVYLPVRPVGFKFIIQADFVTEASRQDIVKDSPRNSALLDGVADAFAMALLQICELDSDGLRFQWMRYLPDRHDENWGPLWLSLVNKIATRLSQTPVLYCHKKLDRHRIGDLVRLTSDLYADGEPLFEDTSAEKIVSKRYNNRDLGILMQYGLTYACWDDIIRWIAEDLKHGSQSRMQSAMTTANWHTKTAKLLRMLLCSNWEKVFADSKAICIPSDGSNAWASPEACVWNTAQKLDTMFALRTHYQSLSYLDQDNKRDLEQLFTSTLEIADCSLEVYVGELKSLPYSGSEDSGKISTLYKEIDRLSRVEFTQEASRTWLRSQFEDQALIYVSSNEGPSWRKTSQCVWVTAARLRDMVSLNNEYDDLEEFFVDVLGVGPVTLSMAIDELKEVGSRESVSAEEIKASILTVNSLLCSESDSPHPKLLESKIFPVRYPEGGVQYVSAQTQFFIADRKSLRLSFEGQVKFLDFNLEEVVQLHPFFSWIRLEDRIAKHFESPRVTNTSDTDALYILLRNAKILAADTIALELSLSQDGVSHKTLGESINMHLHEKGSNLTVYLPRKKTAQQHAFNKHLPERLLQWLMTEETSQIRHETSDKSIIATKDVWNTPLATLATTLDECGIIQINTPNLDPVVDESSPDPESDMASEGTTGDWGGSRTANMSDNSDTDTLSDIAETPPSATETSYNGITGIYSKGNSGESPTPREALGSPSYLFTRSAAPSSPFGTSQPSVTPSERYFRLLDYIIASEGTGDIPHRNERRMDDLHGSVSGTARRGVPRMDGETQSERDHRVGAAGELFVFELLSRLNPGLPKFTEENWQSTIRHHVCVHPAYASMSSWKKEEVSDITYEDTQGILTDLLIRKNYLDRDKWAGKTPHYFIEVKTTTSACNAPFFMSKAQHKKIGVIKDLV</sequence>
<gene>
    <name evidence="2" type="ORF">Daus18300_004958</name>
</gene>
<feature type="compositionally biased region" description="Acidic residues" evidence="1">
    <location>
        <begin position="878"/>
        <end position="890"/>
    </location>
</feature>
<organism evidence="2 3">
    <name type="scientific">Diaporthe australafricana</name>
    <dbReference type="NCBI Taxonomy" id="127596"/>
    <lineage>
        <taxon>Eukaryota</taxon>
        <taxon>Fungi</taxon>
        <taxon>Dikarya</taxon>
        <taxon>Ascomycota</taxon>
        <taxon>Pezizomycotina</taxon>
        <taxon>Sordariomycetes</taxon>
        <taxon>Sordariomycetidae</taxon>
        <taxon>Diaporthales</taxon>
        <taxon>Diaporthaceae</taxon>
        <taxon>Diaporthe</taxon>
    </lineage>
</organism>
<feature type="compositionally biased region" description="Basic and acidic residues" evidence="1">
    <location>
        <begin position="1023"/>
        <end position="1034"/>
    </location>
</feature>
<dbReference type="PANTHER" id="PTHR32387">
    <property type="entry name" value="WU:FJ29H11"/>
    <property type="match status" value="1"/>
</dbReference>
<name>A0ABR3X552_9PEZI</name>
<feature type="region of interest" description="Disordered" evidence="1">
    <location>
        <begin position="875"/>
        <end position="955"/>
    </location>
</feature>
<dbReference type="InterPro" id="IPR036890">
    <property type="entry name" value="HATPase_C_sf"/>
</dbReference>
<feature type="region of interest" description="Disordered" evidence="1">
    <location>
        <begin position="998"/>
        <end position="1034"/>
    </location>
</feature>
<accession>A0ABR3X552</accession>
<evidence type="ECO:0000313" key="2">
    <source>
        <dbReference type="EMBL" id="KAL1870869.1"/>
    </source>
</evidence>
<proteinExistence type="predicted"/>
<dbReference type="InterPro" id="IPR052957">
    <property type="entry name" value="Auxin_embryo_med"/>
</dbReference>
<feature type="compositionally biased region" description="Polar residues" evidence="1">
    <location>
        <begin position="903"/>
        <end position="916"/>
    </location>
</feature>
<feature type="compositionally biased region" description="Polar residues" evidence="1">
    <location>
        <begin position="924"/>
        <end position="933"/>
    </location>
</feature>
<evidence type="ECO:0000256" key="1">
    <source>
        <dbReference type="SAM" id="MobiDB-lite"/>
    </source>
</evidence>
<feature type="compositionally biased region" description="Basic and acidic residues" evidence="1">
    <location>
        <begin position="999"/>
        <end position="1011"/>
    </location>
</feature>
<dbReference type="EMBL" id="JAWRVE010000035">
    <property type="protein sequence ID" value="KAL1870869.1"/>
    <property type="molecule type" value="Genomic_DNA"/>
</dbReference>
<keyword evidence="3" id="KW-1185">Reference proteome</keyword>
<reference evidence="2 3" key="1">
    <citation type="journal article" date="2024" name="IMA Fungus">
        <title>IMA Genome - F19 : A genome assembly and annotation guide to empower mycologists, including annotated draft genome sequences of Ceratocystis pirilliformis, Diaporthe australafricana, Fusarium ophioides, Paecilomyces lecythidis, and Sporothrix stenoceras.</title>
        <authorList>
            <person name="Aylward J."/>
            <person name="Wilson A.M."/>
            <person name="Visagie C.M."/>
            <person name="Spraker J."/>
            <person name="Barnes I."/>
            <person name="Buitendag C."/>
            <person name="Ceriani C."/>
            <person name="Del Mar Angel L."/>
            <person name="du Plessis D."/>
            <person name="Fuchs T."/>
            <person name="Gasser K."/>
            <person name="Kramer D."/>
            <person name="Li W."/>
            <person name="Munsamy K."/>
            <person name="Piso A."/>
            <person name="Price J.L."/>
            <person name="Sonnekus B."/>
            <person name="Thomas C."/>
            <person name="van der Nest A."/>
            <person name="van Dijk A."/>
            <person name="van Heerden A."/>
            <person name="van Vuuren N."/>
            <person name="Yilmaz N."/>
            <person name="Duong T.A."/>
            <person name="van der Merwe N.A."/>
            <person name="Wingfield M.J."/>
            <person name="Wingfield B.D."/>
        </authorList>
    </citation>
    <scope>NUCLEOTIDE SEQUENCE [LARGE SCALE GENOMIC DNA]</scope>
    <source>
        <strain evidence="2 3">CMW 18300</strain>
    </source>
</reference>
<dbReference type="SUPFAM" id="SSF55874">
    <property type="entry name" value="ATPase domain of HSP90 chaperone/DNA topoisomerase II/histidine kinase"/>
    <property type="match status" value="1"/>
</dbReference>
<evidence type="ECO:0000313" key="3">
    <source>
        <dbReference type="Proteomes" id="UP001583177"/>
    </source>
</evidence>
<dbReference type="Proteomes" id="UP001583177">
    <property type="component" value="Unassembled WGS sequence"/>
</dbReference>
<protein>
    <submittedName>
        <fullName evidence="2">Uncharacterized protein</fullName>
    </submittedName>
</protein>